<keyword evidence="7" id="KW-0119">Carbohydrate metabolism</keyword>
<dbReference type="EC" id="5.4.2.6" evidence="9"/>
<evidence type="ECO:0000313" key="11">
    <source>
        <dbReference type="EMBL" id="SDL58002.1"/>
    </source>
</evidence>
<dbReference type="AlphaFoldDB" id="A0A1G9L7T8"/>
<reference evidence="11 12" key="1">
    <citation type="submission" date="2016-10" db="EMBL/GenBank/DDBJ databases">
        <authorList>
            <person name="de Groot N.N."/>
        </authorList>
    </citation>
    <scope>NUCLEOTIDE SEQUENCE [LARGE SCALE GENOMIC DNA]</scope>
    <source>
        <strain evidence="11 12">DSM 21668</strain>
    </source>
</reference>
<dbReference type="InterPro" id="IPR023198">
    <property type="entry name" value="PGP-like_dom2"/>
</dbReference>
<dbReference type="NCBIfam" id="TIGR02009">
    <property type="entry name" value="PGMB-YQAB-SF"/>
    <property type="match status" value="1"/>
</dbReference>
<evidence type="ECO:0000256" key="4">
    <source>
        <dbReference type="ARBA" id="ARBA00022723"/>
    </source>
</evidence>
<evidence type="ECO:0000256" key="8">
    <source>
        <dbReference type="ARBA" id="ARBA00044926"/>
    </source>
</evidence>
<keyword evidence="11" id="KW-0378">Hydrolase</keyword>
<comment type="catalytic activity">
    <reaction evidence="8">
        <text>beta-D-glucose 1-phosphate = beta-D-glucose 6-phosphate</text>
        <dbReference type="Rhea" id="RHEA:20113"/>
        <dbReference type="ChEBI" id="CHEBI:57684"/>
        <dbReference type="ChEBI" id="CHEBI:58247"/>
        <dbReference type="EC" id="5.4.2.6"/>
    </reaction>
</comment>
<keyword evidence="4" id="KW-0479">Metal-binding</keyword>
<dbReference type="Pfam" id="PF00702">
    <property type="entry name" value="Hydrolase"/>
    <property type="match status" value="1"/>
</dbReference>
<organism evidence="11 12">
    <name type="scientific">Siphonobacter aquaeclarae</name>
    <dbReference type="NCBI Taxonomy" id="563176"/>
    <lineage>
        <taxon>Bacteria</taxon>
        <taxon>Pseudomonadati</taxon>
        <taxon>Bacteroidota</taxon>
        <taxon>Cytophagia</taxon>
        <taxon>Cytophagales</taxon>
        <taxon>Cytophagaceae</taxon>
        <taxon>Siphonobacter</taxon>
    </lineage>
</organism>
<dbReference type="Gene3D" id="1.10.150.240">
    <property type="entry name" value="Putative phosphatase, domain 2"/>
    <property type="match status" value="1"/>
</dbReference>
<dbReference type="InterPro" id="IPR010976">
    <property type="entry name" value="B-phosphoglucomutase_hydrolase"/>
</dbReference>
<dbReference type="GO" id="GO:0046872">
    <property type="term" value="F:metal ion binding"/>
    <property type="evidence" value="ECO:0007669"/>
    <property type="project" value="UniProtKB-KW"/>
</dbReference>
<dbReference type="InterPro" id="IPR023214">
    <property type="entry name" value="HAD_sf"/>
</dbReference>
<protein>
    <recommendedName>
        <fullName evidence="10">Beta-phosphoglucomutase</fullName>
        <ecNumber evidence="9">5.4.2.6</ecNumber>
    </recommendedName>
</protein>
<dbReference type="SFLD" id="SFLDG01129">
    <property type="entry name" value="C1.5:_HAD__Beta-PGM__Phosphata"/>
    <property type="match status" value="1"/>
</dbReference>
<name>A0A1G9L7T8_9BACT</name>
<evidence type="ECO:0000256" key="7">
    <source>
        <dbReference type="ARBA" id="ARBA00023277"/>
    </source>
</evidence>
<dbReference type="InterPro" id="IPR006439">
    <property type="entry name" value="HAD-SF_hydro_IA"/>
</dbReference>
<dbReference type="PANTHER" id="PTHR46193:SF18">
    <property type="entry name" value="HEXITOL PHOSPHATASE B"/>
    <property type="match status" value="1"/>
</dbReference>
<dbReference type="GO" id="GO:0016787">
    <property type="term" value="F:hydrolase activity"/>
    <property type="evidence" value="ECO:0007669"/>
    <property type="project" value="UniProtKB-KW"/>
</dbReference>
<dbReference type="SFLD" id="SFLDS00003">
    <property type="entry name" value="Haloacid_Dehalogenase"/>
    <property type="match status" value="1"/>
</dbReference>
<dbReference type="Gene3D" id="3.40.50.1000">
    <property type="entry name" value="HAD superfamily/HAD-like"/>
    <property type="match status" value="1"/>
</dbReference>
<dbReference type="RefSeq" id="WP_093199290.1">
    <property type="nucleotide sequence ID" value="NZ_FNGS01000002.1"/>
</dbReference>
<dbReference type="SFLD" id="SFLDG01135">
    <property type="entry name" value="C1.5.6:_HAD__Beta-PGM__Phospha"/>
    <property type="match status" value="1"/>
</dbReference>
<keyword evidence="3" id="KW-0597">Phosphoprotein</keyword>
<evidence type="ECO:0000256" key="2">
    <source>
        <dbReference type="ARBA" id="ARBA00006171"/>
    </source>
</evidence>
<dbReference type="InterPro" id="IPR051600">
    <property type="entry name" value="Beta-PGM-like"/>
</dbReference>
<dbReference type="Proteomes" id="UP000198901">
    <property type="component" value="Unassembled WGS sequence"/>
</dbReference>
<dbReference type="PANTHER" id="PTHR46193">
    <property type="entry name" value="6-PHOSPHOGLUCONATE PHOSPHATASE"/>
    <property type="match status" value="1"/>
</dbReference>
<proteinExistence type="inferred from homology"/>
<gene>
    <name evidence="11" type="ORF">SAMN04488090_1307</name>
</gene>
<dbReference type="EMBL" id="FNGS01000002">
    <property type="protein sequence ID" value="SDL58002.1"/>
    <property type="molecule type" value="Genomic_DNA"/>
</dbReference>
<evidence type="ECO:0000256" key="1">
    <source>
        <dbReference type="ARBA" id="ARBA00001946"/>
    </source>
</evidence>
<dbReference type="STRING" id="563176.SAMN04488090_1307"/>
<keyword evidence="5" id="KW-0460">Magnesium</keyword>
<dbReference type="OrthoDB" id="9797743at2"/>
<sequence length="223" mass="24447">MTNELIPTAALFDMDGVIVDNMAYHEVAWQAFCDAHGIPFSRETYYSQLNGKNALDSFTFLLGRTPSPEELKTLTDEKEELYRKNYGPFLVPADGLVGFLHMLRDRGVKTAVATSAPIENVLFTIDGTGIRSLFDVVVDASMVTNGKPAPDIYLKAAELVGVQHDRCVVFEDALLGIQAGKAAGMKVVGIATSHTPEELAPLTDGVMHDFREIDWEHFEGLLA</sequence>
<evidence type="ECO:0000313" key="12">
    <source>
        <dbReference type="Proteomes" id="UP000198901"/>
    </source>
</evidence>
<evidence type="ECO:0000256" key="9">
    <source>
        <dbReference type="ARBA" id="ARBA00044968"/>
    </source>
</evidence>
<accession>A0A1G9L7T8</accession>
<comment type="cofactor">
    <cofactor evidence="1">
        <name>Mg(2+)</name>
        <dbReference type="ChEBI" id="CHEBI:18420"/>
    </cofactor>
</comment>
<dbReference type="InterPro" id="IPR036412">
    <property type="entry name" value="HAD-like_sf"/>
</dbReference>
<evidence type="ECO:0000256" key="5">
    <source>
        <dbReference type="ARBA" id="ARBA00022842"/>
    </source>
</evidence>
<dbReference type="NCBIfam" id="TIGR01509">
    <property type="entry name" value="HAD-SF-IA-v3"/>
    <property type="match status" value="1"/>
</dbReference>
<dbReference type="GO" id="GO:0008801">
    <property type="term" value="F:beta-phosphoglucomutase activity"/>
    <property type="evidence" value="ECO:0007669"/>
    <property type="project" value="UniProtKB-EC"/>
</dbReference>
<evidence type="ECO:0000256" key="6">
    <source>
        <dbReference type="ARBA" id="ARBA00023235"/>
    </source>
</evidence>
<keyword evidence="12" id="KW-1185">Reference proteome</keyword>
<evidence type="ECO:0000256" key="3">
    <source>
        <dbReference type="ARBA" id="ARBA00022553"/>
    </source>
</evidence>
<evidence type="ECO:0000256" key="10">
    <source>
        <dbReference type="ARBA" id="ARBA00044991"/>
    </source>
</evidence>
<comment type="similarity">
    <text evidence="2">Belongs to the HAD-like hydrolase superfamily. CbbY/CbbZ/Gph/YieH family.</text>
</comment>
<dbReference type="PRINTS" id="PR00413">
    <property type="entry name" value="HADHALOGNASE"/>
</dbReference>
<dbReference type="SUPFAM" id="SSF56784">
    <property type="entry name" value="HAD-like"/>
    <property type="match status" value="1"/>
</dbReference>
<keyword evidence="6" id="KW-0413">Isomerase</keyword>